<feature type="domain" description="CxC6 like cysteine cluster associated with KDZ" evidence="2">
    <location>
        <begin position="244"/>
        <end position="281"/>
    </location>
</feature>
<dbReference type="Pfam" id="PF18718">
    <property type="entry name" value="CxC5"/>
    <property type="match status" value="1"/>
</dbReference>
<protein>
    <submittedName>
        <fullName evidence="3">Uncharacterized protein</fullName>
    </submittedName>
</protein>
<dbReference type="Proteomes" id="UP001221757">
    <property type="component" value="Unassembled WGS sequence"/>
</dbReference>
<dbReference type="AlphaFoldDB" id="A0AAD7DU99"/>
<sequence length="310" mass="35205">MDTFTGIYAKLTAVPGLCDSIGMEKAMEFVRLAARLRDTITVVQSKDHDVEEASEQIPDGMRDFLGSAMNMPLDFVDRCWKAFGSLIWRYDENGETKGTDAEAFRKHGLDNYFSSRMLFPPSHYCSTPGCTNTRLLRDEDGPSKVVFYTLSDGACTTFATHLSCSDYKARYYPNYVVRDGIRIYYDKIPDAIQVAGHQYVERAVLNLFINLMLISWTSATNVRSINLSTVFRPDLCTAKIHVVVIDGITIGHPCCGVLRCPIPLGNNRHHFCPYHAPLRDKVLCRRRLRGRCRVSRDVQMVNKFQGAWHK</sequence>
<evidence type="ECO:0000259" key="1">
    <source>
        <dbReference type="Pfam" id="PF18718"/>
    </source>
</evidence>
<accession>A0AAD7DU99</accession>
<dbReference type="InterPro" id="IPR041539">
    <property type="entry name" value="CxC5"/>
</dbReference>
<dbReference type="InterPro" id="IPR040898">
    <property type="entry name" value="CxC6"/>
</dbReference>
<reference evidence="3" key="1">
    <citation type="submission" date="2023-03" db="EMBL/GenBank/DDBJ databases">
        <title>Massive genome expansion in bonnet fungi (Mycena s.s.) driven by repeated elements and novel gene families across ecological guilds.</title>
        <authorList>
            <consortium name="Lawrence Berkeley National Laboratory"/>
            <person name="Harder C.B."/>
            <person name="Miyauchi S."/>
            <person name="Viragh M."/>
            <person name="Kuo A."/>
            <person name="Thoen E."/>
            <person name="Andreopoulos B."/>
            <person name="Lu D."/>
            <person name="Skrede I."/>
            <person name="Drula E."/>
            <person name="Henrissat B."/>
            <person name="Morin E."/>
            <person name="Kohler A."/>
            <person name="Barry K."/>
            <person name="LaButti K."/>
            <person name="Morin E."/>
            <person name="Salamov A."/>
            <person name="Lipzen A."/>
            <person name="Mereny Z."/>
            <person name="Hegedus B."/>
            <person name="Baldrian P."/>
            <person name="Stursova M."/>
            <person name="Weitz H."/>
            <person name="Taylor A."/>
            <person name="Grigoriev I.V."/>
            <person name="Nagy L.G."/>
            <person name="Martin F."/>
            <person name="Kauserud H."/>
        </authorList>
    </citation>
    <scope>NUCLEOTIDE SEQUENCE</scope>
    <source>
        <strain evidence="3">CBHHK067</strain>
    </source>
</reference>
<evidence type="ECO:0000259" key="2">
    <source>
        <dbReference type="Pfam" id="PF18721"/>
    </source>
</evidence>
<comment type="caution">
    <text evidence="3">The sequence shown here is derived from an EMBL/GenBank/DDBJ whole genome shotgun (WGS) entry which is preliminary data.</text>
</comment>
<dbReference type="Pfam" id="PF18721">
    <property type="entry name" value="CxC6"/>
    <property type="match status" value="1"/>
</dbReference>
<evidence type="ECO:0000313" key="4">
    <source>
        <dbReference type="Proteomes" id="UP001221757"/>
    </source>
</evidence>
<name>A0AAD7DU99_MYCRO</name>
<keyword evidence="4" id="KW-1185">Reference proteome</keyword>
<evidence type="ECO:0000313" key="3">
    <source>
        <dbReference type="EMBL" id="KAJ7699251.1"/>
    </source>
</evidence>
<organism evidence="3 4">
    <name type="scientific">Mycena rosella</name>
    <name type="common">Pink bonnet</name>
    <name type="synonym">Agaricus rosellus</name>
    <dbReference type="NCBI Taxonomy" id="1033263"/>
    <lineage>
        <taxon>Eukaryota</taxon>
        <taxon>Fungi</taxon>
        <taxon>Dikarya</taxon>
        <taxon>Basidiomycota</taxon>
        <taxon>Agaricomycotina</taxon>
        <taxon>Agaricomycetes</taxon>
        <taxon>Agaricomycetidae</taxon>
        <taxon>Agaricales</taxon>
        <taxon>Marasmiineae</taxon>
        <taxon>Mycenaceae</taxon>
        <taxon>Mycena</taxon>
    </lineage>
</organism>
<gene>
    <name evidence="3" type="ORF">B0H17DRAFT_926597</name>
</gene>
<dbReference type="EMBL" id="JARKIE010000023">
    <property type="protein sequence ID" value="KAJ7699251.1"/>
    <property type="molecule type" value="Genomic_DNA"/>
</dbReference>
<feature type="domain" description="CxC5 like cysteine cluster associated with KDZ" evidence="1">
    <location>
        <begin position="115"/>
        <end position="223"/>
    </location>
</feature>
<proteinExistence type="predicted"/>